<dbReference type="Pfam" id="PF00072">
    <property type="entry name" value="Response_reg"/>
    <property type="match status" value="1"/>
</dbReference>
<dbReference type="InterPro" id="IPR050595">
    <property type="entry name" value="Bact_response_regulator"/>
</dbReference>
<dbReference type="Gene3D" id="3.40.50.2300">
    <property type="match status" value="1"/>
</dbReference>
<organism evidence="4 6">
    <name type="scientific">Bradyrhizobium guangzhouense</name>
    <dbReference type="NCBI Taxonomy" id="1325095"/>
    <lineage>
        <taxon>Bacteria</taxon>
        <taxon>Pseudomonadati</taxon>
        <taxon>Pseudomonadota</taxon>
        <taxon>Alphaproteobacteria</taxon>
        <taxon>Hyphomicrobiales</taxon>
        <taxon>Nitrobacteraceae</taxon>
        <taxon>Bradyrhizobium</taxon>
    </lineage>
</organism>
<dbReference type="PROSITE" id="PS50110">
    <property type="entry name" value="RESPONSE_REGULATORY"/>
    <property type="match status" value="1"/>
</dbReference>
<reference evidence="4 6" key="1">
    <citation type="submission" date="2018-06" db="EMBL/GenBank/DDBJ databases">
        <title>Comparative genomics of rhizobia nodulating Arachis hypogaea in China.</title>
        <authorList>
            <person name="Li Y."/>
        </authorList>
    </citation>
    <scope>NUCLEOTIDE SEQUENCE [LARGE SCALE GENOMIC DNA]</scope>
    <source>
        <strain evidence="4 6">CCBAU 51670</strain>
    </source>
</reference>
<dbReference type="InterPro" id="IPR011006">
    <property type="entry name" value="CheY-like_superfamily"/>
</dbReference>
<dbReference type="PANTHER" id="PTHR44591:SF25">
    <property type="entry name" value="CHEMOTAXIS TWO-COMPONENT RESPONSE REGULATOR"/>
    <property type="match status" value="1"/>
</dbReference>
<dbReference type="Proteomes" id="UP000290401">
    <property type="component" value="Unassembled WGS sequence"/>
</dbReference>
<dbReference type="EMBL" id="RDQZ01000022">
    <property type="protein sequence ID" value="RXH10035.1"/>
    <property type="molecule type" value="Genomic_DNA"/>
</dbReference>
<dbReference type="AlphaFoldDB" id="A0AAE6C692"/>
<evidence type="ECO:0000313" key="6">
    <source>
        <dbReference type="Proteomes" id="UP000288972"/>
    </source>
</evidence>
<dbReference type="PANTHER" id="PTHR44591">
    <property type="entry name" value="STRESS RESPONSE REGULATOR PROTEIN 1"/>
    <property type="match status" value="1"/>
</dbReference>
<gene>
    <name evidence="5" type="ORF">EAS56_24145</name>
    <name evidence="4" type="ORF">XH91_02835</name>
</gene>
<dbReference type="Proteomes" id="UP000288972">
    <property type="component" value="Chromosome"/>
</dbReference>
<sequence length="137" mass="14775">MARPTACRSLKESLVTESALISCVDDDPTVLEALEDLLDALGFQVDGYPSAEEFLSRGRLEATTCLITDVRLGGMSGLELQHRLAAASYNIPIIVISAFADDQTRTRAFNAGAICVLAKPVSRENLINCIRLALHPT</sequence>
<protein>
    <submittedName>
        <fullName evidence="4">Response regulator</fullName>
    </submittedName>
</protein>
<reference evidence="5 7" key="2">
    <citation type="submission" date="2018-10" db="EMBL/GenBank/DDBJ databases">
        <title>Bradyrhizobium sp. nov., effective nodules isolated from peanut in China.</title>
        <authorList>
            <person name="Li Y."/>
        </authorList>
    </citation>
    <scope>NUCLEOTIDE SEQUENCE [LARGE SCALE GENOMIC DNA]</scope>
    <source>
        <strain evidence="5 7">CCBAU 53426</strain>
    </source>
</reference>
<dbReference type="SUPFAM" id="SSF52172">
    <property type="entry name" value="CheY-like"/>
    <property type="match status" value="1"/>
</dbReference>
<dbReference type="InterPro" id="IPR001789">
    <property type="entry name" value="Sig_transdc_resp-reg_receiver"/>
</dbReference>
<feature type="domain" description="Response regulatory" evidence="3">
    <location>
        <begin position="20"/>
        <end position="134"/>
    </location>
</feature>
<dbReference type="GO" id="GO:0000160">
    <property type="term" value="P:phosphorelay signal transduction system"/>
    <property type="evidence" value="ECO:0007669"/>
    <property type="project" value="InterPro"/>
</dbReference>
<evidence type="ECO:0000313" key="5">
    <source>
        <dbReference type="EMBL" id="RXH10035.1"/>
    </source>
</evidence>
<accession>A0AAE6C692</accession>
<evidence type="ECO:0000313" key="4">
    <source>
        <dbReference type="EMBL" id="QAU44394.1"/>
    </source>
</evidence>
<keyword evidence="7" id="KW-1185">Reference proteome</keyword>
<evidence type="ECO:0000313" key="7">
    <source>
        <dbReference type="Proteomes" id="UP000290401"/>
    </source>
</evidence>
<name>A0AAE6C692_9BRAD</name>
<dbReference type="EMBL" id="CP030053">
    <property type="protein sequence ID" value="QAU44394.1"/>
    <property type="molecule type" value="Genomic_DNA"/>
</dbReference>
<dbReference type="RefSeq" id="WP_128949180.1">
    <property type="nucleotide sequence ID" value="NZ_CP030053.1"/>
</dbReference>
<feature type="modified residue" description="4-aspartylphosphate" evidence="2">
    <location>
        <position position="69"/>
    </location>
</feature>
<proteinExistence type="predicted"/>
<dbReference type="KEGG" id="bgz:XH91_02835"/>
<evidence type="ECO:0000256" key="1">
    <source>
        <dbReference type="ARBA" id="ARBA00022553"/>
    </source>
</evidence>
<evidence type="ECO:0000259" key="3">
    <source>
        <dbReference type="PROSITE" id="PS50110"/>
    </source>
</evidence>
<dbReference type="SMART" id="SM00448">
    <property type="entry name" value="REC"/>
    <property type="match status" value="1"/>
</dbReference>
<evidence type="ECO:0000256" key="2">
    <source>
        <dbReference type="PROSITE-ProRule" id="PRU00169"/>
    </source>
</evidence>
<keyword evidence="1 2" id="KW-0597">Phosphoprotein</keyword>